<name>A0AAV2F969_9ROSI</name>
<proteinExistence type="predicted"/>
<evidence type="ECO:0000313" key="2">
    <source>
        <dbReference type="EMBL" id="CAL1394801.1"/>
    </source>
</evidence>
<dbReference type="Proteomes" id="UP001497516">
    <property type="component" value="Chromosome 6"/>
</dbReference>
<dbReference type="AlphaFoldDB" id="A0AAV2F969"/>
<sequence>MKNPIPKWMGKHKKKGYEDASSSRRPRPHSSGRPLDSVWSRRKSGQLPPGAEVLETDIELEIREETPRRDLLAGLQPVPMMGSCNDMETR</sequence>
<evidence type="ECO:0000313" key="3">
    <source>
        <dbReference type="Proteomes" id="UP001497516"/>
    </source>
</evidence>
<accession>A0AAV2F969</accession>
<dbReference type="EMBL" id="OZ034819">
    <property type="protein sequence ID" value="CAL1394801.1"/>
    <property type="molecule type" value="Genomic_DNA"/>
</dbReference>
<reference evidence="2 3" key="1">
    <citation type="submission" date="2024-04" db="EMBL/GenBank/DDBJ databases">
        <authorList>
            <person name="Fracassetti M."/>
        </authorList>
    </citation>
    <scope>NUCLEOTIDE SEQUENCE [LARGE SCALE GENOMIC DNA]</scope>
</reference>
<protein>
    <submittedName>
        <fullName evidence="2">Uncharacterized protein</fullName>
    </submittedName>
</protein>
<feature type="region of interest" description="Disordered" evidence="1">
    <location>
        <begin position="1"/>
        <end position="53"/>
    </location>
</feature>
<organism evidence="2 3">
    <name type="scientific">Linum trigynum</name>
    <dbReference type="NCBI Taxonomy" id="586398"/>
    <lineage>
        <taxon>Eukaryota</taxon>
        <taxon>Viridiplantae</taxon>
        <taxon>Streptophyta</taxon>
        <taxon>Embryophyta</taxon>
        <taxon>Tracheophyta</taxon>
        <taxon>Spermatophyta</taxon>
        <taxon>Magnoliopsida</taxon>
        <taxon>eudicotyledons</taxon>
        <taxon>Gunneridae</taxon>
        <taxon>Pentapetalae</taxon>
        <taxon>rosids</taxon>
        <taxon>fabids</taxon>
        <taxon>Malpighiales</taxon>
        <taxon>Linaceae</taxon>
        <taxon>Linum</taxon>
    </lineage>
</organism>
<gene>
    <name evidence="2" type="ORF">LTRI10_LOCUS35279</name>
</gene>
<keyword evidence="3" id="KW-1185">Reference proteome</keyword>
<evidence type="ECO:0000256" key="1">
    <source>
        <dbReference type="SAM" id="MobiDB-lite"/>
    </source>
</evidence>